<reference evidence="1" key="1">
    <citation type="submission" date="2022-12" db="EMBL/GenBank/DDBJ databases">
        <title>Draft genome assemblies for two species of Escallonia (Escalloniales).</title>
        <authorList>
            <person name="Chanderbali A."/>
            <person name="Dervinis C."/>
            <person name="Anghel I."/>
            <person name="Soltis D."/>
            <person name="Soltis P."/>
            <person name="Zapata F."/>
        </authorList>
    </citation>
    <scope>NUCLEOTIDE SEQUENCE</scope>
    <source>
        <strain evidence="1">UCBG64.0493</strain>
        <tissue evidence="1">Leaf</tissue>
    </source>
</reference>
<sequence>MDVLSLWVCLPKMDFIIQLGMGGCCCSSRKPQLHGTPVYYYCPPALEERESLTSHDSAAVSLTAGLFVDLNLDASIPDTYRAPPAPIPFDVVLVCPHDSESGGETVSESSYQKTCNVNLKQPDCKVQTGAFLASPRKCEVEFSATNGPKVSTTEEEDNMMRRIQELPQNATINFTFHAFLSGWKEVTPAPSAIRFASR</sequence>
<evidence type="ECO:0000313" key="1">
    <source>
        <dbReference type="EMBL" id="KAK3028771.1"/>
    </source>
</evidence>
<dbReference type="Proteomes" id="UP001188597">
    <property type="component" value="Unassembled WGS sequence"/>
</dbReference>
<organism evidence="1 2">
    <name type="scientific">Escallonia herrerae</name>
    <dbReference type="NCBI Taxonomy" id="1293975"/>
    <lineage>
        <taxon>Eukaryota</taxon>
        <taxon>Viridiplantae</taxon>
        <taxon>Streptophyta</taxon>
        <taxon>Embryophyta</taxon>
        <taxon>Tracheophyta</taxon>
        <taxon>Spermatophyta</taxon>
        <taxon>Magnoliopsida</taxon>
        <taxon>eudicotyledons</taxon>
        <taxon>Gunneridae</taxon>
        <taxon>Pentapetalae</taxon>
        <taxon>asterids</taxon>
        <taxon>campanulids</taxon>
        <taxon>Escalloniales</taxon>
        <taxon>Escalloniaceae</taxon>
        <taxon>Escallonia</taxon>
    </lineage>
</organism>
<comment type="caution">
    <text evidence="1">The sequence shown here is derived from an EMBL/GenBank/DDBJ whole genome shotgun (WGS) entry which is preliminary data.</text>
</comment>
<protein>
    <submittedName>
        <fullName evidence="1">Uncharacterized protein</fullName>
    </submittedName>
</protein>
<feature type="non-terminal residue" evidence="1">
    <location>
        <position position="198"/>
    </location>
</feature>
<keyword evidence="2" id="KW-1185">Reference proteome</keyword>
<dbReference type="AlphaFoldDB" id="A0AA89BDY6"/>
<dbReference type="EMBL" id="JAVXUP010000404">
    <property type="protein sequence ID" value="KAK3028771.1"/>
    <property type="molecule type" value="Genomic_DNA"/>
</dbReference>
<name>A0AA89BDY6_9ASTE</name>
<accession>A0AA89BDY6</accession>
<gene>
    <name evidence="1" type="ORF">RJ639_037992</name>
</gene>
<proteinExistence type="predicted"/>
<evidence type="ECO:0000313" key="2">
    <source>
        <dbReference type="Proteomes" id="UP001188597"/>
    </source>
</evidence>